<dbReference type="PANTHER" id="PTHR47447">
    <property type="entry name" value="OS03G0856100 PROTEIN"/>
    <property type="match status" value="1"/>
</dbReference>
<keyword evidence="3" id="KW-0809">Transit peptide</keyword>
<feature type="repeat" description="PPR" evidence="4">
    <location>
        <begin position="143"/>
        <end position="177"/>
    </location>
</feature>
<keyword evidence="2" id="KW-0677">Repeat</keyword>
<dbReference type="Pfam" id="PF13041">
    <property type="entry name" value="PPR_2"/>
    <property type="match status" value="1"/>
</dbReference>
<dbReference type="Pfam" id="PF13812">
    <property type="entry name" value="PPR_3"/>
    <property type="match status" value="1"/>
</dbReference>
<protein>
    <recommendedName>
        <fullName evidence="7">Pentacotripeptide-repeat region of PRORP domain-containing protein</fullName>
    </recommendedName>
</protein>
<name>A0A453RLW1_AEGTS</name>
<proteinExistence type="inferred from homology"/>
<feature type="repeat" description="PPR" evidence="4">
    <location>
        <begin position="283"/>
        <end position="317"/>
    </location>
</feature>
<reference evidence="5" key="3">
    <citation type="journal article" date="2017" name="Nature">
        <title>Genome sequence of the progenitor of the wheat D genome Aegilops tauschii.</title>
        <authorList>
            <person name="Luo M.C."/>
            <person name="Gu Y.Q."/>
            <person name="Puiu D."/>
            <person name="Wang H."/>
            <person name="Twardziok S.O."/>
            <person name="Deal K.R."/>
            <person name="Huo N."/>
            <person name="Zhu T."/>
            <person name="Wang L."/>
            <person name="Wang Y."/>
            <person name="McGuire P.E."/>
            <person name="Liu S."/>
            <person name="Long H."/>
            <person name="Ramasamy R.K."/>
            <person name="Rodriguez J.C."/>
            <person name="Van S.L."/>
            <person name="Yuan L."/>
            <person name="Wang Z."/>
            <person name="Xia Z."/>
            <person name="Xiao L."/>
            <person name="Anderson O.D."/>
            <person name="Ouyang S."/>
            <person name="Liang Y."/>
            <person name="Zimin A.V."/>
            <person name="Pertea G."/>
            <person name="Qi P."/>
            <person name="Bennetzen J.L."/>
            <person name="Dai X."/>
            <person name="Dawson M.W."/>
            <person name="Muller H.G."/>
            <person name="Kugler K."/>
            <person name="Rivarola-Duarte L."/>
            <person name="Spannagl M."/>
            <person name="Mayer K.F.X."/>
            <person name="Lu F.H."/>
            <person name="Bevan M.W."/>
            <person name="Leroy P."/>
            <person name="Li P."/>
            <person name="You F.M."/>
            <person name="Sun Q."/>
            <person name="Liu Z."/>
            <person name="Lyons E."/>
            <person name="Wicker T."/>
            <person name="Salzberg S.L."/>
            <person name="Devos K.M."/>
            <person name="Dvorak J."/>
        </authorList>
    </citation>
    <scope>NUCLEOTIDE SEQUENCE [LARGE SCALE GENOMIC DNA]</scope>
    <source>
        <strain evidence="5">cv. AL8/78</strain>
    </source>
</reference>
<reference evidence="5" key="4">
    <citation type="submission" date="2019-03" db="UniProtKB">
        <authorList>
            <consortium name="EnsemblPlants"/>
        </authorList>
    </citation>
    <scope>IDENTIFICATION</scope>
</reference>
<reference evidence="6" key="1">
    <citation type="journal article" date="2014" name="Science">
        <title>Ancient hybridizations among the ancestral genomes of bread wheat.</title>
        <authorList>
            <consortium name="International Wheat Genome Sequencing Consortium,"/>
            <person name="Marcussen T."/>
            <person name="Sandve S.R."/>
            <person name="Heier L."/>
            <person name="Spannagl M."/>
            <person name="Pfeifer M."/>
            <person name="Jakobsen K.S."/>
            <person name="Wulff B.B."/>
            <person name="Steuernagel B."/>
            <person name="Mayer K.F."/>
            <person name="Olsen O.A."/>
        </authorList>
    </citation>
    <scope>NUCLEOTIDE SEQUENCE [LARGE SCALE GENOMIC DNA]</scope>
    <source>
        <strain evidence="6">cv. AL8/78</strain>
    </source>
</reference>
<keyword evidence="6" id="KW-1185">Reference proteome</keyword>
<reference evidence="6" key="2">
    <citation type="journal article" date="2017" name="Nat. Plants">
        <title>The Aegilops tauschii genome reveals multiple impacts of transposons.</title>
        <authorList>
            <person name="Zhao G."/>
            <person name="Zou C."/>
            <person name="Li K."/>
            <person name="Wang K."/>
            <person name="Li T."/>
            <person name="Gao L."/>
            <person name="Zhang X."/>
            <person name="Wang H."/>
            <person name="Yang Z."/>
            <person name="Liu X."/>
            <person name="Jiang W."/>
            <person name="Mao L."/>
            <person name="Kong X."/>
            <person name="Jiao Y."/>
            <person name="Jia J."/>
        </authorList>
    </citation>
    <scope>NUCLEOTIDE SEQUENCE [LARGE SCALE GENOMIC DNA]</scope>
    <source>
        <strain evidence="6">cv. AL8/78</strain>
    </source>
</reference>
<dbReference type="Gene3D" id="1.25.40.10">
    <property type="entry name" value="Tetratricopeptide repeat domain"/>
    <property type="match status" value="2"/>
</dbReference>
<dbReference type="PROSITE" id="PS51375">
    <property type="entry name" value="PPR"/>
    <property type="match status" value="4"/>
</dbReference>
<comment type="similarity">
    <text evidence="1">Belongs to the PPR family. P subfamily.</text>
</comment>
<dbReference type="AlphaFoldDB" id="A0A453RLW1"/>
<evidence type="ECO:0000313" key="5">
    <source>
        <dbReference type="EnsemblPlants" id="AET7Gv20630000.6"/>
    </source>
</evidence>
<dbReference type="NCBIfam" id="TIGR00756">
    <property type="entry name" value="PPR"/>
    <property type="match status" value="4"/>
</dbReference>
<feature type="repeat" description="PPR" evidence="4">
    <location>
        <begin position="213"/>
        <end position="247"/>
    </location>
</feature>
<evidence type="ECO:0008006" key="7">
    <source>
        <dbReference type="Google" id="ProtNLM"/>
    </source>
</evidence>
<dbReference type="Proteomes" id="UP000015105">
    <property type="component" value="Chromosome 7D"/>
</dbReference>
<dbReference type="Gramene" id="AET7Gv20630000.6">
    <property type="protein sequence ID" value="AET7Gv20630000.6"/>
    <property type="gene ID" value="AET7Gv20630000"/>
</dbReference>
<accession>A0A453RLW1</accession>
<evidence type="ECO:0000313" key="6">
    <source>
        <dbReference type="Proteomes" id="UP000015105"/>
    </source>
</evidence>
<organism evidence="5 6">
    <name type="scientific">Aegilops tauschii subsp. strangulata</name>
    <name type="common">Goatgrass</name>
    <dbReference type="NCBI Taxonomy" id="200361"/>
    <lineage>
        <taxon>Eukaryota</taxon>
        <taxon>Viridiplantae</taxon>
        <taxon>Streptophyta</taxon>
        <taxon>Embryophyta</taxon>
        <taxon>Tracheophyta</taxon>
        <taxon>Spermatophyta</taxon>
        <taxon>Magnoliopsida</taxon>
        <taxon>Liliopsida</taxon>
        <taxon>Poales</taxon>
        <taxon>Poaceae</taxon>
        <taxon>BOP clade</taxon>
        <taxon>Pooideae</taxon>
        <taxon>Triticodae</taxon>
        <taxon>Triticeae</taxon>
        <taxon>Triticinae</taxon>
        <taxon>Aegilops</taxon>
    </lineage>
</organism>
<sequence length="339" mass="37017">SVSAAVLRRLGDRLGLRRLATLPDYAAGAEELPQHPTSKDAYFAAVNHLSTIVRRDFYLERTLNRLRLPSPFPPDLALRVIRAAAPSEPLHAARFLAWLRAKPNFSPSADHFDALLLPLARARLFTHLWTQASDMRALGLPLSPATFSAVISSYGHSRLAEQAVEVFNRLPHFGCPQTTEVYNALLDALCANGNFAGAYKLLRRMARKGVAPDRATFSTLVDAWCASGKLREAQAFLDDMSSRGFRPPVRGRDLLVDGLVRAGRLEEAKAFALRITKEGVLPDVATFNSLAQALCDAGDVEFAVGLLADASSRGMCPDISTYKSICGDRQGALQGRSFR</sequence>
<dbReference type="PANTHER" id="PTHR47447:SF28">
    <property type="entry name" value="PENTACOTRIPEPTIDE-REPEAT REGION OF PRORP DOMAIN-CONTAINING PROTEIN"/>
    <property type="match status" value="1"/>
</dbReference>
<dbReference type="InterPro" id="IPR011990">
    <property type="entry name" value="TPR-like_helical_dom_sf"/>
</dbReference>
<evidence type="ECO:0000256" key="3">
    <source>
        <dbReference type="ARBA" id="ARBA00022946"/>
    </source>
</evidence>
<dbReference type="Pfam" id="PF01535">
    <property type="entry name" value="PPR"/>
    <property type="match status" value="1"/>
</dbReference>
<dbReference type="InterPro" id="IPR002885">
    <property type="entry name" value="PPR_rpt"/>
</dbReference>
<evidence type="ECO:0000256" key="4">
    <source>
        <dbReference type="PROSITE-ProRule" id="PRU00708"/>
    </source>
</evidence>
<evidence type="ECO:0000256" key="2">
    <source>
        <dbReference type="ARBA" id="ARBA00022737"/>
    </source>
</evidence>
<dbReference type="EnsemblPlants" id="AET7Gv20630000.6">
    <property type="protein sequence ID" value="AET7Gv20630000.6"/>
    <property type="gene ID" value="AET7Gv20630000"/>
</dbReference>
<reference evidence="5" key="5">
    <citation type="journal article" date="2021" name="G3 (Bethesda)">
        <title>Aegilops tauschii genome assembly Aet v5.0 features greater sequence contiguity and improved annotation.</title>
        <authorList>
            <person name="Wang L."/>
            <person name="Zhu T."/>
            <person name="Rodriguez J.C."/>
            <person name="Deal K.R."/>
            <person name="Dubcovsky J."/>
            <person name="McGuire P.E."/>
            <person name="Lux T."/>
            <person name="Spannagl M."/>
            <person name="Mayer K.F.X."/>
            <person name="Baldrich P."/>
            <person name="Meyers B.C."/>
            <person name="Huo N."/>
            <person name="Gu Y.Q."/>
            <person name="Zhou H."/>
            <person name="Devos K.M."/>
            <person name="Bennetzen J.L."/>
            <person name="Unver T."/>
            <person name="Budak H."/>
            <person name="Gulick P.J."/>
            <person name="Galiba G."/>
            <person name="Kalapos B."/>
            <person name="Nelson D.R."/>
            <person name="Li P."/>
            <person name="You F.M."/>
            <person name="Luo M.C."/>
            <person name="Dvorak J."/>
        </authorList>
    </citation>
    <scope>NUCLEOTIDE SEQUENCE [LARGE SCALE GENOMIC DNA]</scope>
    <source>
        <strain evidence="5">cv. AL8/78</strain>
    </source>
</reference>
<feature type="repeat" description="PPR" evidence="4">
    <location>
        <begin position="178"/>
        <end position="212"/>
    </location>
</feature>
<evidence type="ECO:0000256" key="1">
    <source>
        <dbReference type="ARBA" id="ARBA00007626"/>
    </source>
</evidence>